<evidence type="ECO:0000256" key="1">
    <source>
        <dbReference type="ARBA" id="ARBA00023118"/>
    </source>
</evidence>
<protein>
    <recommendedName>
        <fullName evidence="2">pre-crRNA processing endonuclease</fullName>
        <ecNumber evidence="2">3.1.-.-</ecNumber>
    </recommendedName>
</protein>
<evidence type="ECO:0000313" key="3">
    <source>
        <dbReference type="EMBL" id="KMO87480.1"/>
    </source>
</evidence>
<comment type="similarity">
    <text evidence="2">Belongs to the CRISPR-associated protein Cas5 family. Subtype I-C/Dvulg subfamily.</text>
</comment>
<dbReference type="Pfam" id="PF09704">
    <property type="entry name" value="Cas_Cas5d"/>
    <property type="match status" value="1"/>
</dbReference>
<comment type="caution">
    <text evidence="3">The sequence shown here is derived from an EMBL/GenBank/DDBJ whole genome shotgun (WGS) entry which is preliminary data.</text>
</comment>
<proteinExistence type="inferred from homology"/>
<evidence type="ECO:0000313" key="4">
    <source>
        <dbReference type="Proteomes" id="UP000036503"/>
    </source>
</evidence>
<keyword evidence="4" id="KW-1185">Reference proteome</keyword>
<keyword evidence="2" id="KW-0378">Hydrolase</keyword>
<dbReference type="NCBIfam" id="TIGR02593">
    <property type="entry name" value="CRISPR_cas5"/>
    <property type="match status" value="1"/>
</dbReference>
<dbReference type="GO" id="GO:0004519">
    <property type="term" value="F:endonuclease activity"/>
    <property type="evidence" value="ECO:0007669"/>
    <property type="project" value="UniProtKB-UniRule"/>
</dbReference>
<dbReference type="GO" id="GO:0016787">
    <property type="term" value="F:hydrolase activity"/>
    <property type="evidence" value="ECO:0007669"/>
    <property type="project" value="UniProtKB-KW"/>
</dbReference>
<name>A0A0J6WVB4_9FIRM</name>
<sequence length="218" mass="25268">MSYGAKIECWGGYACFTRPEMKTERVSYDVMTPSAARGIAEAIFWHPGLRYVIDEIDVMNPIQFTNIRRNEVKSKILVSKVLAAAKGNKEPLAIITAKDIQQRAATVLRNVHYCITLHFEMTDCAGERDNPGKFKEMLTRRARKGQCYHQPYLGCREFPARFRLVEEEEVIVPYPDTRDLGYMLFDMDYHDKTHIVPRFFRGKLQDGVLDLRDCEVHQ</sequence>
<dbReference type="AlphaFoldDB" id="A0A0J6WVB4"/>
<accession>A0A0J6WVB4</accession>
<dbReference type="Proteomes" id="UP000036503">
    <property type="component" value="Unassembled WGS sequence"/>
</dbReference>
<keyword evidence="1 2" id="KW-0051">Antiviral defense</keyword>
<dbReference type="NCBIfam" id="TIGR01876">
    <property type="entry name" value="cas_Cas5d"/>
    <property type="match status" value="1"/>
</dbReference>
<organism evidence="3 4">
    <name type="scientific">Megasphaera cerevisiae DSM 20462</name>
    <dbReference type="NCBI Taxonomy" id="1122219"/>
    <lineage>
        <taxon>Bacteria</taxon>
        <taxon>Bacillati</taxon>
        <taxon>Bacillota</taxon>
        <taxon>Negativicutes</taxon>
        <taxon>Veillonellales</taxon>
        <taxon>Veillonellaceae</taxon>
        <taxon>Megasphaera</taxon>
    </lineage>
</organism>
<gene>
    <name evidence="3" type="ORF">AB840_02745</name>
</gene>
<dbReference type="GO" id="GO:0003723">
    <property type="term" value="F:RNA binding"/>
    <property type="evidence" value="ECO:0007669"/>
    <property type="project" value="UniProtKB-UniRule"/>
</dbReference>
<dbReference type="RefSeq" id="WP_048513298.1">
    <property type="nucleotide sequence ID" value="NZ_FUXD01000001.1"/>
</dbReference>
<keyword evidence="2" id="KW-0694">RNA-binding</keyword>
<dbReference type="InterPro" id="IPR021124">
    <property type="entry name" value="CRISPR-assoc_prot_Cas5"/>
</dbReference>
<comment type="function">
    <text evidence="2">CRISPR (clustered regularly interspaced short palindromic repeat) is an adaptive immune system that provides protection against mobile genetic elements (viruses, transposable elements and conjugative plasmids). CRISPR clusters contain spacers, sequences complementary to antecedent mobile elements, and target invading nucleic acids. CRISPR clusters are transcribed and processed into CRISPR RNA (crRNA).</text>
</comment>
<dbReference type="Gene3D" id="3.30.70.2660">
    <property type="match status" value="1"/>
</dbReference>
<dbReference type="InterPro" id="IPR010155">
    <property type="entry name" value="CRISPR-assoc_prot_Cas5d"/>
</dbReference>
<reference evidence="3 4" key="1">
    <citation type="submission" date="2015-06" db="EMBL/GenBank/DDBJ databases">
        <title>Draft genome sequence of beer spoilage bacterium Megasphaera cerevisiae type strain 20462.</title>
        <authorList>
            <person name="Kutumbaka K."/>
            <person name="Pasmowitz J."/>
            <person name="Mategko J."/>
            <person name="Reyes D."/>
            <person name="Friedrich A."/>
            <person name="Han S."/>
            <person name="Martens-Habbena W."/>
            <person name="Neal-McKinney J."/>
            <person name="Janagama H.K."/>
            <person name="Nadala C."/>
            <person name="Samadpour M."/>
        </authorList>
    </citation>
    <scope>NUCLEOTIDE SEQUENCE [LARGE SCALE GENOMIC DNA]</scope>
    <source>
        <strain evidence="3 4">DSM 20462</strain>
    </source>
</reference>
<keyword evidence="2" id="KW-0255">Endonuclease</keyword>
<dbReference type="EMBL" id="LEKT01000005">
    <property type="protein sequence ID" value="KMO87480.1"/>
    <property type="molecule type" value="Genomic_DNA"/>
</dbReference>
<keyword evidence="2" id="KW-0540">Nuclease</keyword>
<dbReference type="InterPro" id="IPR013422">
    <property type="entry name" value="CRISPR-assoc_prot_Cas5_N"/>
</dbReference>
<evidence type="ECO:0000256" key="2">
    <source>
        <dbReference type="PIRNR" id="PIRNR029950"/>
    </source>
</evidence>
<dbReference type="CDD" id="cd09752">
    <property type="entry name" value="Cas5_I-C"/>
    <property type="match status" value="1"/>
</dbReference>
<dbReference type="GO" id="GO:0051607">
    <property type="term" value="P:defense response to virus"/>
    <property type="evidence" value="ECO:0007669"/>
    <property type="project" value="UniProtKB-UniRule"/>
</dbReference>
<dbReference type="InParanoid" id="A0A0J6WVB4"/>
<dbReference type="PATRIC" id="fig|1122219.3.peg.2111"/>
<dbReference type="STRING" id="39029.BSR42_05655"/>
<dbReference type="GO" id="GO:0043571">
    <property type="term" value="P:maintenance of CRISPR repeat elements"/>
    <property type="evidence" value="ECO:0007669"/>
    <property type="project" value="UniProtKB-UniRule"/>
</dbReference>
<dbReference type="PIRSF" id="PIRSF029950">
    <property type="entry name" value="Cas_CT1134"/>
    <property type="match status" value="1"/>
</dbReference>
<dbReference type="EC" id="3.1.-.-" evidence="2"/>
<dbReference type="OrthoDB" id="5621871at2"/>